<evidence type="ECO:0000313" key="6">
    <source>
        <dbReference type="Proteomes" id="UP000653674"/>
    </source>
</evidence>
<dbReference type="Gene3D" id="3.40.1190.20">
    <property type="match status" value="1"/>
</dbReference>
<dbReference type="InterPro" id="IPR011611">
    <property type="entry name" value="PfkB_dom"/>
</dbReference>
<keyword evidence="6" id="KW-1185">Reference proteome</keyword>
<dbReference type="AlphaFoldDB" id="A0A8J3PPU7"/>
<comment type="caution">
    <text evidence="5">The sequence shown here is derived from an EMBL/GenBank/DDBJ whole genome shotgun (WGS) entry which is preliminary data.</text>
</comment>
<name>A0A8J3PPU7_9ACTN</name>
<dbReference type="InterPro" id="IPR052700">
    <property type="entry name" value="Carb_kinase_PfkB-like"/>
</dbReference>
<evidence type="ECO:0000256" key="3">
    <source>
        <dbReference type="ARBA" id="ARBA00022777"/>
    </source>
</evidence>
<dbReference type="RefSeq" id="WP_239075752.1">
    <property type="nucleotide sequence ID" value="NZ_BONU01000076.1"/>
</dbReference>
<dbReference type="PANTHER" id="PTHR43320:SF3">
    <property type="entry name" value="CARBOHYDRATE KINASE PFKB DOMAIN-CONTAINING PROTEIN"/>
    <property type="match status" value="1"/>
</dbReference>
<dbReference type="Proteomes" id="UP000653674">
    <property type="component" value="Unassembled WGS sequence"/>
</dbReference>
<protein>
    <submittedName>
        <fullName evidence="5">Ribokinase</fullName>
    </submittedName>
</protein>
<dbReference type="GO" id="GO:0016301">
    <property type="term" value="F:kinase activity"/>
    <property type="evidence" value="ECO:0007669"/>
    <property type="project" value="UniProtKB-KW"/>
</dbReference>
<accession>A0A8J3PPU7</accession>
<dbReference type="InterPro" id="IPR002173">
    <property type="entry name" value="Carboh/pur_kinase_PfkB_CS"/>
</dbReference>
<sequence>MTTPVTTPVATVVLVVGDVITDVVAVHQQPLAVDSDVPAKVRILGGGSAANTAAWLAASGVPTVFVGVVGADQAGAARVAELEAAGVRTIVRRAEGASTGSVVVLSSAGTRTMLSDRGANLLLTTADVDAGLASGARHLHLNGYTLLDPPARDAGRYALAAAARAGLTTSLALAAAPLLRRIGAEAMLSWVRGVDVLLANLEEATVLVGDGSPVEVAIRLAGYVGHAVVTCGAAGAVWATAGVSAASATSAASGGGVIEAPAAPASVVDATGAGDAFAAGVLSAWLSGGSPAQALRAGTDLGAAAVGVIGGRPTPLRR</sequence>
<keyword evidence="2" id="KW-0808">Transferase</keyword>
<dbReference type="EMBL" id="BONU01000076">
    <property type="protein sequence ID" value="GIG76744.1"/>
    <property type="molecule type" value="Genomic_DNA"/>
</dbReference>
<evidence type="ECO:0000259" key="4">
    <source>
        <dbReference type="Pfam" id="PF00294"/>
    </source>
</evidence>
<evidence type="ECO:0000313" key="5">
    <source>
        <dbReference type="EMBL" id="GIG76744.1"/>
    </source>
</evidence>
<gene>
    <name evidence="5" type="primary">rbsK_2</name>
    <name evidence="5" type="ORF">Pfl04_51480</name>
</gene>
<dbReference type="SUPFAM" id="SSF53613">
    <property type="entry name" value="Ribokinase-like"/>
    <property type="match status" value="1"/>
</dbReference>
<dbReference type="PROSITE" id="PS00583">
    <property type="entry name" value="PFKB_KINASES_1"/>
    <property type="match status" value="1"/>
</dbReference>
<evidence type="ECO:0000256" key="1">
    <source>
        <dbReference type="ARBA" id="ARBA00010688"/>
    </source>
</evidence>
<keyword evidence="3" id="KW-0418">Kinase</keyword>
<evidence type="ECO:0000256" key="2">
    <source>
        <dbReference type="ARBA" id="ARBA00022679"/>
    </source>
</evidence>
<comment type="similarity">
    <text evidence="1">Belongs to the carbohydrate kinase PfkB family.</text>
</comment>
<dbReference type="PANTHER" id="PTHR43320">
    <property type="entry name" value="SUGAR KINASE"/>
    <property type="match status" value="1"/>
</dbReference>
<proteinExistence type="inferred from homology"/>
<organism evidence="5 6">
    <name type="scientific">Planosporangium flavigriseum</name>
    <dbReference type="NCBI Taxonomy" id="373681"/>
    <lineage>
        <taxon>Bacteria</taxon>
        <taxon>Bacillati</taxon>
        <taxon>Actinomycetota</taxon>
        <taxon>Actinomycetes</taxon>
        <taxon>Micromonosporales</taxon>
        <taxon>Micromonosporaceae</taxon>
        <taxon>Planosporangium</taxon>
    </lineage>
</organism>
<feature type="domain" description="Carbohydrate kinase PfkB" evidence="4">
    <location>
        <begin position="13"/>
        <end position="312"/>
    </location>
</feature>
<reference evidence="5" key="1">
    <citation type="submission" date="2021-01" db="EMBL/GenBank/DDBJ databases">
        <title>Whole genome shotgun sequence of Planosporangium flavigriseum NBRC 105377.</title>
        <authorList>
            <person name="Komaki H."/>
            <person name="Tamura T."/>
        </authorList>
    </citation>
    <scope>NUCLEOTIDE SEQUENCE</scope>
    <source>
        <strain evidence="5">NBRC 105377</strain>
    </source>
</reference>
<dbReference type="InterPro" id="IPR029056">
    <property type="entry name" value="Ribokinase-like"/>
</dbReference>
<dbReference type="Pfam" id="PF00294">
    <property type="entry name" value="PfkB"/>
    <property type="match status" value="1"/>
</dbReference>